<organism evidence="2">
    <name type="scientific">viral metagenome</name>
    <dbReference type="NCBI Taxonomy" id="1070528"/>
    <lineage>
        <taxon>unclassified sequences</taxon>
        <taxon>metagenomes</taxon>
        <taxon>organismal metagenomes</taxon>
    </lineage>
</organism>
<feature type="coiled-coil region" evidence="1">
    <location>
        <begin position="43"/>
        <end position="77"/>
    </location>
</feature>
<evidence type="ECO:0000256" key="1">
    <source>
        <dbReference type="SAM" id="Coils"/>
    </source>
</evidence>
<name>A0A6C0IWT4_9ZZZZ</name>
<accession>A0A6C0IWT4</accession>
<sequence length="155" mass="17173">MTAQDIWDNAINMQLSNNTINLSECSNRVTTLQAYCSTLQDGNAIAQRQCASYDNEIERYTATINECTTANAALNNRLWSALSSGDQSSLTEYFTILNDNSFFSNIAIATDLSIASLRTNYDEAINSTSNPGAVPNEVKKDLLCNLFYLMRSNQL</sequence>
<dbReference type="AlphaFoldDB" id="A0A6C0IWT4"/>
<proteinExistence type="predicted"/>
<keyword evidence="1" id="KW-0175">Coiled coil</keyword>
<evidence type="ECO:0000313" key="2">
    <source>
        <dbReference type="EMBL" id="QHT97079.1"/>
    </source>
</evidence>
<protein>
    <submittedName>
        <fullName evidence="2">Uncharacterized protein</fullName>
    </submittedName>
</protein>
<reference evidence="2" key="1">
    <citation type="journal article" date="2020" name="Nature">
        <title>Giant virus diversity and host interactions through global metagenomics.</title>
        <authorList>
            <person name="Schulz F."/>
            <person name="Roux S."/>
            <person name="Paez-Espino D."/>
            <person name="Jungbluth S."/>
            <person name="Walsh D.A."/>
            <person name="Denef V.J."/>
            <person name="McMahon K.D."/>
            <person name="Konstantinidis K.T."/>
            <person name="Eloe-Fadrosh E.A."/>
            <person name="Kyrpides N.C."/>
            <person name="Woyke T."/>
        </authorList>
    </citation>
    <scope>NUCLEOTIDE SEQUENCE</scope>
    <source>
        <strain evidence="2">GVMAG-M-3300024510-1</strain>
    </source>
</reference>
<dbReference type="EMBL" id="MN740271">
    <property type="protein sequence ID" value="QHT97079.1"/>
    <property type="molecule type" value="Genomic_DNA"/>
</dbReference>